<evidence type="ECO:0000313" key="8">
    <source>
        <dbReference type="Proteomes" id="UP000011087"/>
    </source>
</evidence>
<dbReference type="InterPro" id="IPR001245">
    <property type="entry name" value="Ser-Thr/Tyr_kinase_cat_dom"/>
</dbReference>
<dbReference type="Gene3D" id="1.10.510.10">
    <property type="entry name" value="Transferase(Phosphotransferase) domain 1"/>
    <property type="match status" value="1"/>
</dbReference>
<dbReference type="InterPro" id="IPR051681">
    <property type="entry name" value="Ser/Thr_Kinases-Pseudokinases"/>
</dbReference>
<feature type="non-terminal residue" evidence="6">
    <location>
        <position position="1"/>
    </location>
</feature>
<dbReference type="EMBL" id="JH992968">
    <property type="protein sequence ID" value="EKX54201.1"/>
    <property type="molecule type" value="Genomic_DNA"/>
</dbReference>
<keyword evidence="8" id="KW-1185">Reference proteome</keyword>
<proteinExistence type="predicted"/>
<organism evidence="6">
    <name type="scientific">Guillardia theta (strain CCMP2712)</name>
    <name type="common">Cryptophyte</name>
    <dbReference type="NCBI Taxonomy" id="905079"/>
    <lineage>
        <taxon>Eukaryota</taxon>
        <taxon>Cryptophyceae</taxon>
        <taxon>Pyrenomonadales</taxon>
        <taxon>Geminigeraceae</taxon>
        <taxon>Guillardia</taxon>
    </lineage>
</organism>
<dbReference type="PROSITE" id="PS50011">
    <property type="entry name" value="PROTEIN_KINASE_DOM"/>
    <property type="match status" value="1"/>
</dbReference>
<reference evidence="6 8" key="1">
    <citation type="journal article" date="2012" name="Nature">
        <title>Algal genomes reveal evolutionary mosaicism and the fate of nucleomorphs.</title>
        <authorList>
            <consortium name="DOE Joint Genome Institute"/>
            <person name="Curtis B.A."/>
            <person name="Tanifuji G."/>
            <person name="Burki F."/>
            <person name="Gruber A."/>
            <person name="Irimia M."/>
            <person name="Maruyama S."/>
            <person name="Arias M.C."/>
            <person name="Ball S.G."/>
            <person name="Gile G.H."/>
            <person name="Hirakawa Y."/>
            <person name="Hopkins J.F."/>
            <person name="Kuo A."/>
            <person name="Rensing S.A."/>
            <person name="Schmutz J."/>
            <person name="Symeonidi A."/>
            <person name="Elias M."/>
            <person name="Eveleigh R.J."/>
            <person name="Herman E.K."/>
            <person name="Klute M.J."/>
            <person name="Nakayama T."/>
            <person name="Obornik M."/>
            <person name="Reyes-Prieto A."/>
            <person name="Armbrust E.V."/>
            <person name="Aves S.J."/>
            <person name="Beiko R.G."/>
            <person name="Coutinho P."/>
            <person name="Dacks J.B."/>
            <person name="Durnford D.G."/>
            <person name="Fast N.M."/>
            <person name="Green B.R."/>
            <person name="Grisdale C.J."/>
            <person name="Hempel F."/>
            <person name="Henrissat B."/>
            <person name="Hoppner M.P."/>
            <person name="Ishida K."/>
            <person name="Kim E."/>
            <person name="Koreny L."/>
            <person name="Kroth P.G."/>
            <person name="Liu Y."/>
            <person name="Malik S.B."/>
            <person name="Maier U.G."/>
            <person name="McRose D."/>
            <person name="Mock T."/>
            <person name="Neilson J.A."/>
            <person name="Onodera N.T."/>
            <person name="Poole A.M."/>
            <person name="Pritham E.J."/>
            <person name="Richards T.A."/>
            <person name="Rocap G."/>
            <person name="Roy S.W."/>
            <person name="Sarai C."/>
            <person name="Schaack S."/>
            <person name="Shirato S."/>
            <person name="Slamovits C.H."/>
            <person name="Spencer D.F."/>
            <person name="Suzuki S."/>
            <person name="Worden A.Z."/>
            <person name="Zauner S."/>
            <person name="Barry K."/>
            <person name="Bell C."/>
            <person name="Bharti A.K."/>
            <person name="Crow J.A."/>
            <person name="Grimwood J."/>
            <person name="Kramer R."/>
            <person name="Lindquist E."/>
            <person name="Lucas S."/>
            <person name="Salamov A."/>
            <person name="McFadden G.I."/>
            <person name="Lane C.E."/>
            <person name="Keeling P.J."/>
            <person name="Gray M.W."/>
            <person name="Grigoriev I.V."/>
            <person name="Archibald J.M."/>
        </authorList>
    </citation>
    <scope>NUCLEOTIDE SEQUENCE</scope>
    <source>
        <strain evidence="6 8">CCMP2712</strain>
    </source>
</reference>
<dbReference type="GO" id="GO:0004674">
    <property type="term" value="F:protein serine/threonine kinase activity"/>
    <property type="evidence" value="ECO:0007669"/>
    <property type="project" value="TreeGrafter"/>
</dbReference>
<dbReference type="PROSITE" id="PS00108">
    <property type="entry name" value="PROTEIN_KINASE_ST"/>
    <property type="match status" value="1"/>
</dbReference>
<protein>
    <recommendedName>
        <fullName evidence="5">Protein kinase domain-containing protein</fullName>
    </recommendedName>
</protein>
<name>L1K016_GUITC</name>
<evidence type="ECO:0000313" key="7">
    <source>
        <dbReference type="EnsemblProtists" id="EKX54201"/>
    </source>
</evidence>
<dbReference type="GO" id="GO:0005524">
    <property type="term" value="F:ATP binding"/>
    <property type="evidence" value="ECO:0007669"/>
    <property type="project" value="UniProtKB-KW"/>
</dbReference>
<gene>
    <name evidence="6" type="ORF">GUITHDRAFT_52813</name>
</gene>
<dbReference type="GeneID" id="17310724"/>
<dbReference type="HOGENOM" id="CLU_000288_7_35_1"/>
<dbReference type="KEGG" id="gtt:GUITHDRAFT_52813"/>
<sequence length="227" mass="25735">RRISDVGAENSLRKCFLHDMRMISRVRHPCITTVIGAVTAGRSGSSLVLEYMEYGSLYDLLRNNTVRLETEIMLDLLQDITSGIIFLHNSNPVICHKDLKSQNVLIDENFRAKITDFGLSQKEKLGQLSFAWLAPEVINGGDFTVQNDSYAFGILLSEIYSRKDPYEGEDISTVLREVADLGREVDKRPSLPPNVPGEILGLIKDCWHKQPEYRPLFPEISRRLKAL</sequence>
<evidence type="ECO:0000256" key="2">
    <source>
        <dbReference type="ARBA" id="ARBA00022741"/>
    </source>
</evidence>
<dbReference type="Pfam" id="PF07714">
    <property type="entry name" value="PK_Tyr_Ser-Thr"/>
    <property type="match status" value="1"/>
</dbReference>
<dbReference type="SUPFAM" id="SSF56112">
    <property type="entry name" value="Protein kinase-like (PK-like)"/>
    <property type="match status" value="1"/>
</dbReference>
<accession>L1K016</accession>
<evidence type="ECO:0000313" key="6">
    <source>
        <dbReference type="EMBL" id="EKX54201.1"/>
    </source>
</evidence>
<feature type="domain" description="Protein kinase" evidence="5">
    <location>
        <begin position="1"/>
        <end position="227"/>
    </location>
</feature>
<dbReference type="STRING" id="905079.L1K016"/>
<feature type="non-terminal residue" evidence="6">
    <location>
        <position position="227"/>
    </location>
</feature>
<dbReference type="OMA" id="GSHELMC"/>
<dbReference type="SMART" id="SM00220">
    <property type="entry name" value="S_TKc"/>
    <property type="match status" value="1"/>
</dbReference>
<dbReference type="PaxDb" id="55529-EKX54201"/>
<reference evidence="8" key="2">
    <citation type="submission" date="2012-11" db="EMBL/GenBank/DDBJ databases">
        <authorList>
            <person name="Kuo A."/>
            <person name="Curtis B.A."/>
            <person name="Tanifuji G."/>
            <person name="Burki F."/>
            <person name="Gruber A."/>
            <person name="Irimia M."/>
            <person name="Maruyama S."/>
            <person name="Arias M.C."/>
            <person name="Ball S.G."/>
            <person name="Gile G.H."/>
            <person name="Hirakawa Y."/>
            <person name="Hopkins J.F."/>
            <person name="Rensing S.A."/>
            <person name="Schmutz J."/>
            <person name="Symeonidi A."/>
            <person name="Elias M."/>
            <person name="Eveleigh R.J."/>
            <person name="Herman E.K."/>
            <person name="Klute M.J."/>
            <person name="Nakayama T."/>
            <person name="Obornik M."/>
            <person name="Reyes-Prieto A."/>
            <person name="Armbrust E.V."/>
            <person name="Aves S.J."/>
            <person name="Beiko R.G."/>
            <person name="Coutinho P."/>
            <person name="Dacks J.B."/>
            <person name="Durnford D.G."/>
            <person name="Fast N.M."/>
            <person name="Green B.R."/>
            <person name="Grisdale C."/>
            <person name="Hempe F."/>
            <person name="Henrissat B."/>
            <person name="Hoppner M.P."/>
            <person name="Ishida K.-I."/>
            <person name="Kim E."/>
            <person name="Koreny L."/>
            <person name="Kroth P.G."/>
            <person name="Liu Y."/>
            <person name="Malik S.-B."/>
            <person name="Maier U.G."/>
            <person name="McRose D."/>
            <person name="Mock T."/>
            <person name="Neilson J.A."/>
            <person name="Onodera N.T."/>
            <person name="Poole A.M."/>
            <person name="Pritham E.J."/>
            <person name="Richards T.A."/>
            <person name="Rocap G."/>
            <person name="Roy S.W."/>
            <person name="Sarai C."/>
            <person name="Schaack S."/>
            <person name="Shirato S."/>
            <person name="Slamovits C.H."/>
            <person name="Spencer D.F."/>
            <person name="Suzuki S."/>
            <person name="Worden A.Z."/>
            <person name="Zauner S."/>
            <person name="Barry K."/>
            <person name="Bell C."/>
            <person name="Bharti A.K."/>
            <person name="Crow J.A."/>
            <person name="Grimwood J."/>
            <person name="Kramer R."/>
            <person name="Lindquist E."/>
            <person name="Lucas S."/>
            <person name="Salamov A."/>
            <person name="McFadden G.I."/>
            <person name="Lane C.E."/>
            <person name="Keeling P.J."/>
            <person name="Gray M.W."/>
            <person name="Grigoriev I.V."/>
            <person name="Archibald J.M."/>
        </authorList>
    </citation>
    <scope>NUCLEOTIDE SEQUENCE</scope>
    <source>
        <strain evidence="8">CCMP2712</strain>
    </source>
</reference>
<keyword evidence="3" id="KW-0418">Kinase</keyword>
<dbReference type="PANTHER" id="PTHR44329">
    <property type="entry name" value="SERINE/THREONINE-PROTEIN KINASE TNNI3K-RELATED"/>
    <property type="match status" value="1"/>
</dbReference>
<keyword evidence="2" id="KW-0547">Nucleotide-binding</keyword>
<dbReference type="eggNOG" id="KOG0192">
    <property type="taxonomic scope" value="Eukaryota"/>
</dbReference>
<dbReference type="Proteomes" id="UP000011087">
    <property type="component" value="Unassembled WGS sequence"/>
</dbReference>
<evidence type="ECO:0000256" key="4">
    <source>
        <dbReference type="ARBA" id="ARBA00022840"/>
    </source>
</evidence>
<keyword evidence="4" id="KW-0067">ATP-binding</keyword>
<dbReference type="OrthoDB" id="4062651at2759"/>
<dbReference type="PIRSF" id="PIRSF000654">
    <property type="entry name" value="Integrin-linked_kinase"/>
    <property type="match status" value="1"/>
</dbReference>
<keyword evidence="1" id="KW-0808">Transferase</keyword>
<dbReference type="RefSeq" id="XP_005841181.1">
    <property type="nucleotide sequence ID" value="XM_005841124.1"/>
</dbReference>
<dbReference type="InterPro" id="IPR008271">
    <property type="entry name" value="Ser/Thr_kinase_AS"/>
</dbReference>
<evidence type="ECO:0000256" key="1">
    <source>
        <dbReference type="ARBA" id="ARBA00022679"/>
    </source>
</evidence>
<dbReference type="InterPro" id="IPR000719">
    <property type="entry name" value="Prot_kinase_dom"/>
</dbReference>
<evidence type="ECO:0000259" key="5">
    <source>
        <dbReference type="PROSITE" id="PS50011"/>
    </source>
</evidence>
<dbReference type="EnsemblProtists" id="EKX54201">
    <property type="protein sequence ID" value="EKX54201"/>
    <property type="gene ID" value="GUITHDRAFT_52813"/>
</dbReference>
<evidence type="ECO:0000256" key="3">
    <source>
        <dbReference type="ARBA" id="ARBA00022777"/>
    </source>
</evidence>
<dbReference type="PANTHER" id="PTHR44329:SF288">
    <property type="entry name" value="MITOGEN-ACTIVATED PROTEIN KINASE KINASE KINASE 20"/>
    <property type="match status" value="1"/>
</dbReference>
<dbReference type="AlphaFoldDB" id="L1K016"/>
<reference evidence="7" key="3">
    <citation type="submission" date="2016-03" db="UniProtKB">
        <authorList>
            <consortium name="EnsemblProtists"/>
        </authorList>
    </citation>
    <scope>IDENTIFICATION</scope>
</reference>
<dbReference type="InterPro" id="IPR011009">
    <property type="entry name" value="Kinase-like_dom_sf"/>
</dbReference>
<dbReference type="PRINTS" id="PR00109">
    <property type="entry name" value="TYRKINASE"/>
</dbReference>